<dbReference type="Pfam" id="PF02668">
    <property type="entry name" value="TauD"/>
    <property type="match status" value="1"/>
</dbReference>
<keyword evidence="4" id="KW-1185">Reference proteome</keyword>
<dbReference type="EMBL" id="JAGHQL010000006">
    <property type="protein sequence ID" value="KAH0545369.1"/>
    <property type="molecule type" value="Genomic_DNA"/>
</dbReference>
<dbReference type="OrthoDB" id="272271at2759"/>
<dbReference type="SUPFAM" id="SSF51197">
    <property type="entry name" value="Clavaminate synthase-like"/>
    <property type="match status" value="1"/>
</dbReference>
<dbReference type="Proteomes" id="UP000698800">
    <property type="component" value="Unassembled WGS sequence"/>
</dbReference>
<proteinExistence type="predicted"/>
<gene>
    <name evidence="3" type="ORF">FGG08_000510</name>
</gene>
<dbReference type="Gene3D" id="3.60.130.10">
    <property type="entry name" value="Clavaminate synthase-like"/>
    <property type="match status" value="1"/>
</dbReference>
<reference evidence="3" key="1">
    <citation type="submission" date="2021-03" db="EMBL/GenBank/DDBJ databases">
        <title>Comparative genomics and phylogenomic investigation of the class Geoglossomycetes provide insights into ecological specialization and systematics.</title>
        <authorList>
            <person name="Melie T."/>
            <person name="Pirro S."/>
            <person name="Miller A.N."/>
            <person name="Quandt A."/>
        </authorList>
    </citation>
    <scope>NUCLEOTIDE SEQUENCE</scope>
    <source>
        <strain evidence="3">GBOQ0MN5Z8</strain>
    </source>
</reference>
<protein>
    <recommendedName>
        <fullName evidence="2">TauD/TfdA-like domain-containing protein</fullName>
    </recommendedName>
</protein>
<organism evidence="3 4">
    <name type="scientific">Glutinoglossum americanum</name>
    <dbReference type="NCBI Taxonomy" id="1670608"/>
    <lineage>
        <taxon>Eukaryota</taxon>
        <taxon>Fungi</taxon>
        <taxon>Dikarya</taxon>
        <taxon>Ascomycota</taxon>
        <taxon>Pezizomycotina</taxon>
        <taxon>Geoglossomycetes</taxon>
        <taxon>Geoglossales</taxon>
        <taxon>Geoglossaceae</taxon>
        <taxon>Glutinoglossum</taxon>
    </lineage>
</organism>
<dbReference type="InterPro" id="IPR003819">
    <property type="entry name" value="TauD/TfdA-like"/>
</dbReference>
<evidence type="ECO:0000313" key="4">
    <source>
        <dbReference type="Proteomes" id="UP000698800"/>
    </source>
</evidence>
<name>A0A9P8L605_9PEZI</name>
<dbReference type="PANTHER" id="PTHR10696">
    <property type="entry name" value="GAMMA-BUTYROBETAINE HYDROXYLASE-RELATED"/>
    <property type="match status" value="1"/>
</dbReference>
<accession>A0A9P8L605</accession>
<keyword evidence="1" id="KW-0560">Oxidoreductase</keyword>
<dbReference type="InterPro" id="IPR042098">
    <property type="entry name" value="TauD-like_sf"/>
</dbReference>
<evidence type="ECO:0000259" key="2">
    <source>
        <dbReference type="Pfam" id="PF02668"/>
    </source>
</evidence>
<comment type="caution">
    <text evidence="3">The sequence shown here is derived from an EMBL/GenBank/DDBJ whole genome shotgun (WGS) entry which is preliminary data.</text>
</comment>
<evidence type="ECO:0000256" key="1">
    <source>
        <dbReference type="ARBA" id="ARBA00023002"/>
    </source>
</evidence>
<dbReference type="InterPro" id="IPR050411">
    <property type="entry name" value="AlphaKG_dependent_hydroxylases"/>
</dbReference>
<dbReference type="PANTHER" id="PTHR10696:SF54">
    <property type="entry name" value="FAMILY OXIDOREDUCTASE, PUTATIVE (AFU_ORTHOLOGUE AFUA_4G13850)-RELATED"/>
    <property type="match status" value="1"/>
</dbReference>
<dbReference type="AlphaFoldDB" id="A0A9P8L605"/>
<feature type="domain" description="TauD/TfdA-like" evidence="2">
    <location>
        <begin position="90"/>
        <end position="354"/>
    </location>
</feature>
<evidence type="ECO:0000313" key="3">
    <source>
        <dbReference type="EMBL" id="KAH0545369.1"/>
    </source>
</evidence>
<sequence>MDAAATSPDRGWIPSHNESSYYEQLSSIGERELPPGFPPQITSEMAWSGRTFEFDSSNLLVLIPAHVRELEEASEYFKGLSAPMEVLSSATFPLPTLGPILSNFAKQVYDGKGLFAVRGLNPDNYSRETNVVMYVGISSYIGGTRGRQDEFGNMLLHLTDLGSAVAPETERQAPYSSVSQPFHTDIGSILGLYTLGEAVKGGESKLASSSTVYNQIAIMRPDVIRLLAKSNWVFDRYPSLEHSIQQSLIAPSFGQTPRYSTRPLLYHEDGRVILSFSRRPLVGSFTSPRSKGIPGLTNEQVEALNLVHFVAEEHALTIKLKKGDIMFWNNLGLLHCRNGFTDSAEHKRHLVRLWLHDENNAWPIPRELRNAWQDSYIHSGRQQHWPIEPIIDREYVSTQQRASGHA</sequence>
<dbReference type="GO" id="GO:0016491">
    <property type="term" value="F:oxidoreductase activity"/>
    <property type="evidence" value="ECO:0007669"/>
    <property type="project" value="UniProtKB-KW"/>
</dbReference>